<evidence type="ECO:0000259" key="1">
    <source>
        <dbReference type="Pfam" id="PF11563"/>
    </source>
</evidence>
<dbReference type="GO" id="GO:0019825">
    <property type="term" value="F:oxygen binding"/>
    <property type="evidence" value="ECO:0007669"/>
    <property type="project" value="InterPro"/>
</dbReference>
<name>A0A067P3T3_9AGAM</name>
<dbReference type="Pfam" id="PF11563">
    <property type="entry name" value="Protoglobin"/>
    <property type="match status" value="1"/>
</dbReference>
<dbReference type="Proteomes" id="UP000027265">
    <property type="component" value="Unassembled WGS sequence"/>
</dbReference>
<keyword evidence="3" id="KW-1185">Reference proteome</keyword>
<dbReference type="EMBL" id="KL197780">
    <property type="protein sequence ID" value="KDQ49568.1"/>
    <property type="molecule type" value="Genomic_DNA"/>
</dbReference>
<sequence length="218" mass="24853">MPQGSSTPQKCPVIFTQEVDPVLIRVSLDDRIAYLTDFLGFTSHDAKIISRIAPLVNGLIPDLVDDMYAKLFEFDITKKVFMQRNQGFDGPLPSKLEDLTLDSAQIKFRKVFMKSWARRVLTSDYTSGKTWAYMDKVGIMHTGVSPFKHQRTMGIAPLNVPYRDCALMLGWVQQVLMRAVLKVPNDKLSPDDKAEAITAINKIIWIQNDLFSRHYINE</sequence>
<dbReference type="Gene3D" id="1.10.490.10">
    <property type="entry name" value="Globins"/>
    <property type="match status" value="1"/>
</dbReference>
<evidence type="ECO:0000313" key="3">
    <source>
        <dbReference type="Proteomes" id="UP000027265"/>
    </source>
</evidence>
<dbReference type="AlphaFoldDB" id="A0A067P3T3"/>
<dbReference type="InterPro" id="IPR044398">
    <property type="entry name" value="Globin-sensor_dom"/>
</dbReference>
<dbReference type="HOGENOM" id="CLU_063074_1_0_1"/>
<dbReference type="InterPro" id="IPR012292">
    <property type="entry name" value="Globin/Proto"/>
</dbReference>
<dbReference type="PANTHER" id="PTHR42071">
    <property type="entry name" value="PROTOGLOBIN DOMAIN-CONTAINING PROTEIN"/>
    <property type="match status" value="1"/>
</dbReference>
<evidence type="ECO:0000313" key="2">
    <source>
        <dbReference type="EMBL" id="KDQ49568.1"/>
    </source>
</evidence>
<accession>A0A067P3T3</accession>
<dbReference type="GO" id="GO:0020037">
    <property type="term" value="F:heme binding"/>
    <property type="evidence" value="ECO:0007669"/>
    <property type="project" value="InterPro"/>
</dbReference>
<dbReference type="PANTHER" id="PTHR42071:SF1">
    <property type="entry name" value="GLOBIN-SENSOR DOMAIN-CONTAINING PROTEIN"/>
    <property type="match status" value="1"/>
</dbReference>
<gene>
    <name evidence="2" type="ORF">JAAARDRAFT_639378</name>
</gene>
<feature type="domain" description="Globin-sensor" evidence="1">
    <location>
        <begin position="29"/>
        <end position="218"/>
    </location>
</feature>
<dbReference type="InParanoid" id="A0A067P3T3"/>
<proteinExistence type="predicted"/>
<organism evidence="2 3">
    <name type="scientific">Jaapia argillacea MUCL 33604</name>
    <dbReference type="NCBI Taxonomy" id="933084"/>
    <lineage>
        <taxon>Eukaryota</taxon>
        <taxon>Fungi</taxon>
        <taxon>Dikarya</taxon>
        <taxon>Basidiomycota</taxon>
        <taxon>Agaricomycotina</taxon>
        <taxon>Agaricomycetes</taxon>
        <taxon>Agaricomycetidae</taxon>
        <taxon>Jaapiales</taxon>
        <taxon>Jaapiaceae</taxon>
        <taxon>Jaapia</taxon>
    </lineage>
</organism>
<dbReference type="OrthoDB" id="10027058at2759"/>
<protein>
    <recommendedName>
        <fullName evidence="1">Globin-sensor domain-containing protein</fullName>
    </recommendedName>
</protein>
<reference evidence="3" key="1">
    <citation type="journal article" date="2014" name="Proc. Natl. Acad. Sci. U.S.A.">
        <title>Extensive sampling of basidiomycete genomes demonstrates inadequacy of the white-rot/brown-rot paradigm for wood decay fungi.</title>
        <authorList>
            <person name="Riley R."/>
            <person name="Salamov A.A."/>
            <person name="Brown D.W."/>
            <person name="Nagy L.G."/>
            <person name="Floudas D."/>
            <person name="Held B.W."/>
            <person name="Levasseur A."/>
            <person name="Lombard V."/>
            <person name="Morin E."/>
            <person name="Otillar R."/>
            <person name="Lindquist E.A."/>
            <person name="Sun H."/>
            <person name="LaButti K.M."/>
            <person name="Schmutz J."/>
            <person name="Jabbour D."/>
            <person name="Luo H."/>
            <person name="Baker S.E."/>
            <person name="Pisabarro A.G."/>
            <person name="Walton J.D."/>
            <person name="Blanchette R.A."/>
            <person name="Henrissat B."/>
            <person name="Martin F."/>
            <person name="Cullen D."/>
            <person name="Hibbett D.S."/>
            <person name="Grigoriev I.V."/>
        </authorList>
    </citation>
    <scope>NUCLEOTIDE SEQUENCE [LARGE SCALE GENOMIC DNA]</scope>
    <source>
        <strain evidence="3">MUCL 33604</strain>
    </source>
</reference>